<dbReference type="Pfam" id="PF19278">
    <property type="entry name" value="Hydant_A_C"/>
    <property type="match status" value="1"/>
</dbReference>
<dbReference type="PANTHER" id="PTHR11365:SF23">
    <property type="entry name" value="HYPOTHETICAL 5-OXOPROLINASE (EUROFUNG)-RELATED"/>
    <property type="match status" value="1"/>
</dbReference>
<dbReference type="EMBL" id="JAESVA010000016">
    <property type="protein sequence ID" value="MCB8883785.1"/>
    <property type="molecule type" value="Genomic_DNA"/>
</dbReference>
<organism evidence="4 5">
    <name type="scientific">Acidisoma cellulosilyticum</name>
    <dbReference type="NCBI Taxonomy" id="2802395"/>
    <lineage>
        <taxon>Bacteria</taxon>
        <taxon>Pseudomonadati</taxon>
        <taxon>Pseudomonadota</taxon>
        <taxon>Alphaproteobacteria</taxon>
        <taxon>Acetobacterales</taxon>
        <taxon>Acidocellaceae</taxon>
        <taxon>Acidisoma</taxon>
    </lineage>
</organism>
<evidence type="ECO:0000259" key="2">
    <source>
        <dbReference type="Pfam" id="PF05378"/>
    </source>
</evidence>
<dbReference type="GO" id="GO:0017168">
    <property type="term" value="F:5-oxoprolinase (ATP-hydrolyzing) activity"/>
    <property type="evidence" value="ECO:0007669"/>
    <property type="project" value="TreeGrafter"/>
</dbReference>
<dbReference type="Pfam" id="PF01968">
    <property type="entry name" value="Hydantoinase_A"/>
    <property type="match status" value="1"/>
</dbReference>
<dbReference type="GO" id="GO:0006749">
    <property type="term" value="P:glutathione metabolic process"/>
    <property type="evidence" value="ECO:0007669"/>
    <property type="project" value="TreeGrafter"/>
</dbReference>
<evidence type="ECO:0000259" key="1">
    <source>
        <dbReference type="Pfam" id="PF01968"/>
    </source>
</evidence>
<dbReference type="PANTHER" id="PTHR11365">
    <property type="entry name" value="5-OXOPROLINASE RELATED"/>
    <property type="match status" value="1"/>
</dbReference>
<proteinExistence type="predicted"/>
<reference evidence="4 5" key="1">
    <citation type="journal article" date="2021" name="Microorganisms">
        <title>Acidisoma silvae sp. nov. and Acidisomacellulosilytica sp. nov., Two Acidophilic Bacteria Isolated from Decaying Wood, Hydrolyzing Cellulose and Producing Poly-3-hydroxybutyrate.</title>
        <authorList>
            <person name="Mieszkin S."/>
            <person name="Pouder E."/>
            <person name="Uroz S."/>
            <person name="Simon-Colin C."/>
            <person name="Alain K."/>
        </authorList>
    </citation>
    <scope>NUCLEOTIDE SEQUENCE [LARGE SCALE GENOMIC DNA]</scope>
    <source>
        <strain evidence="4 5">HW T5.17</strain>
    </source>
</reference>
<evidence type="ECO:0000313" key="5">
    <source>
        <dbReference type="Proteomes" id="UP000721844"/>
    </source>
</evidence>
<feature type="domain" description="Acetophenone carboxylase-like C-terminal" evidence="3">
    <location>
        <begin position="511"/>
        <end position="682"/>
    </location>
</feature>
<gene>
    <name evidence="4" type="ORF">ACELLULO517_26290</name>
</gene>
<dbReference type="InterPro" id="IPR049517">
    <property type="entry name" value="ACX-like_C"/>
</dbReference>
<sequence>MSAVAISLDIGGTFTDFVVRDAEGGIETYKSSTTNGRISDGIFNGLTMIAERRGVRLSGLLGECRSFACGTTVATNAILERKTAKTALLCTEGFRDTLLIREGGKADTYNLWVDFPEPFLPRRLTFGITERMNAEGGMETPLDEAQVHAAIAQMKHWGVEAVAVSLLWSISNPAHEIRIGEIIAETWPEIPVSLGHQVHPTIREYRRTSATAIDASLKPIVYRNVNELRARLETSGFSGVLTLVTSNGGRTSIEEVMAKPVYLCMSGPSAIPHAGSEIARMERIDHGNIITVDMGGTSFDVSVTTAWQTPMHREGMIGGELFGVPSVEVLTIGAGGGSIARVDTGGFIHVGPESAGAFPGPACYGRGGQRATVTDANLVRGLIDPDGFADGQMQLSRAAAEKVIADDIGMPLGMTVAEAASLICLTIEQNMVGAIEEITVRRGVDPRDFLLVSGGSAGGLHAAAIARELGICRVIVPRAAGVLSAFGIDRGDVKFNFGQSLFTSSLGFAYERVGKVLAELEREGRAYLDRMGVPDQHRELQFTAEARYAGQVWQLSVPLARPEIRDETDLAVFIEAFHRLHETHYSVRSPEDAVEITEFNLVAIGRGEPRVESDKIAKVQSVPQPKWRRVFLKEEGGEIDLAVYDLETMPFGHTVEGPCLIQDKLTVSLVPSAAKAYVTEHHSILIDLVNPELTPATSQTAASS</sequence>
<evidence type="ECO:0000259" key="3">
    <source>
        <dbReference type="Pfam" id="PF19278"/>
    </source>
</evidence>
<keyword evidence="5" id="KW-1185">Reference proteome</keyword>
<accession>A0A964E6I6</accession>
<feature type="domain" description="Hydantoinase/oxoprolinase N-terminal" evidence="2">
    <location>
        <begin position="6"/>
        <end position="185"/>
    </location>
</feature>
<dbReference type="InterPro" id="IPR045079">
    <property type="entry name" value="Oxoprolinase-like"/>
</dbReference>
<feature type="domain" description="Hydantoinase A/oxoprolinase" evidence="1">
    <location>
        <begin position="207"/>
        <end position="489"/>
    </location>
</feature>
<dbReference type="Proteomes" id="UP000721844">
    <property type="component" value="Unassembled WGS sequence"/>
</dbReference>
<protein>
    <submittedName>
        <fullName evidence="4">Hydantoinase/oxoprolinase family protein</fullName>
    </submittedName>
</protein>
<dbReference type="GO" id="GO:0005829">
    <property type="term" value="C:cytosol"/>
    <property type="evidence" value="ECO:0007669"/>
    <property type="project" value="TreeGrafter"/>
</dbReference>
<comment type="caution">
    <text evidence="4">The sequence shown here is derived from an EMBL/GenBank/DDBJ whole genome shotgun (WGS) entry which is preliminary data.</text>
</comment>
<dbReference type="InterPro" id="IPR002821">
    <property type="entry name" value="Hydantoinase_A"/>
</dbReference>
<evidence type="ECO:0000313" key="4">
    <source>
        <dbReference type="EMBL" id="MCB8883785.1"/>
    </source>
</evidence>
<dbReference type="AlphaFoldDB" id="A0A964E6I6"/>
<dbReference type="InterPro" id="IPR008040">
    <property type="entry name" value="Hydant_A_N"/>
</dbReference>
<name>A0A964E6I6_9PROT</name>
<dbReference type="RefSeq" id="WP_227310519.1">
    <property type="nucleotide sequence ID" value="NZ_JAESVA010000016.1"/>
</dbReference>
<dbReference type="Pfam" id="PF05378">
    <property type="entry name" value="Hydant_A_N"/>
    <property type="match status" value="1"/>
</dbReference>